<dbReference type="Pfam" id="PF10648">
    <property type="entry name" value="Gmad2"/>
    <property type="match status" value="1"/>
</dbReference>
<reference evidence="2 3" key="1">
    <citation type="submission" date="2013-04" db="EMBL/GenBank/DDBJ databases">
        <title>Complete genome sequence of Corynebacterium humireducens DSM 45392(T), isolated from a wastewater-fed microbial fuel cell.</title>
        <authorList>
            <person name="Ruckert C."/>
            <person name="Albersmeier A."/>
            <person name="Kalinowski J."/>
        </authorList>
    </citation>
    <scope>NUCLEOTIDE SEQUENCE [LARGE SCALE GENOMIC DNA]</scope>
    <source>
        <strain evidence="3">MFC-5</strain>
    </source>
</reference>
<evidence type="ECO:0000259" key="1">
    <source>
        <dbReference type="PROSITE" id="PS51782"/>
    </source>
</evidence>
<protein>
    <recommendedName>
        <fullName evidence="1">LysM domain-containing protein</fullName>
    </recommendedName>
</protein>
<dbReference type="RefSeq" id="WP_040085741.1">
    <property type="nucleotide sequence ID" value="NZ_BCSU01000002.1"/>
</dbReference>
<dbReference type="SUPFAM" id="SSF54106">
    <property type="entry name" value="LysM domain"/>
    <property type="match status" value="1"/>
</dbReference>
<dbReference type="InterPro" id="IPR018911">
    <property type="entry name" value="Gmad2_Ig-like_dom"/>
</dbReference>
<dbReference type="CDD" id="cd00118">
    <property type="entry name" value="LysM"/>
    <property type="match status" value="1"/>
</dbReference>
<dbReference type="EMBL" id="CP005286">
    <property type="protein sequence ID" value="AJE33064.1"/>
    <property type="molecule type" value="Genomic_DNA"/>
</dbReference>
<dbReference type="HOGENOM" id="CLU_1632446_0_0_11"/>
<dbReference type="PANTHER" id="PTHR34700:SF4">
    <property type="entry name" value="PHAGE-LIKE ELEMENT PBSX PROTEIN XKDP"/>
    <property type="match status" value="1"/>
</dbReference>
<dbReference type="AlphaFoldDB" id="A0A0B5DBC9"/>
<gene>
    <name evidence="2" type="ORF">B842_06075</name>
</gene>
<name>A0A0B5DBC9_9CORY</name>
<dbReference type="Gene3D" id="3.10.350.10">
    <property type="entry name" value="LysM domain"/>
    <property type="match status" value="1"/>
</dbReference>
<organism evidence="2 3">
    <name type="scientific">Corynebacterium humireducens NBRC 106098 = DSM 45392</name>
    <dbReference type="NCBI Taxonomy" id="1223515"/>
    <lineage>
        <taxon>Bacteria</taxon>
        <taxon>Bacillati</taxon>
        <taxon>Actinomycetota</taxon>
        <taxon>Actinomycetes</taxon>
        <taxon>Mycobacteriales</taxon>
        <taxon>Corynebacteriaceae</taxon>
        <taxon>Corynebacterium</taxon>
    </lineage>
</organism>
<dbReference type="KEGG" id="chm:B842_06075"/>
<dbReference type="PANTHER" id="PTHR34700">
    <property type="entry name" value="POTASSIUM BINDING PROTEIN KBP"/>
    <property type="match status" value="1"/>
</dbReference>
<dbReference type="PROSITE" id="PS51782">
    <property type="entry name" value="LYSM"/>
    <property type="match status" value="1"/>
</dbReference>
<dbReference type="Pfam" id="PF01476">
    <property type="entry name" value="LysM"/>
    <property type="match status" value="1"/>
</dbReference>
<evidence type="ECO:0000313" key="3">
    <source>
        <dbReference type="Proteomes" id="UP000031524"/>
    </source>
</evidence>
<proteinExistence type="predicted"/>
<evidence type="ECO:0000313" key="2">
    <source>
        <dbReference type="EMBL" id="AJE33064.1"/>
    </source>
</evidence>
<dbReference type="InterPro" id="IPR052196">
    <property type="entry name" value="Bact_Kbp"/>
</dbReference>
<dbReference type="OrthoDB" id="3210682at2"/>
<dbReference type="SMART" id="SM00257">
    <property type="entry name" value="LysM"/>
    <property type="match status" value="1"/>
</dbReference>
<feature type="domain" description="LysM" evidence="1">
    <location>
        <begin position="111"/>
        <end position="159"/>
    </location>
</feature>
<dbReference type="InterPro" id="IPR036779">
    <property type="entry name" value="LysM_dom_sf"/>
</dbReference>
<keyword evidence="3" id="KW-1185">Reference proteome</keyword>
<dbReference type="InterPro" id="IPR018392">
    <property type="entry name" value="LysM"/>
</dbReference>
<sequence>MSIHVQQPQPYDIVGNTIQIAGVAGGAFEATYNYVITEGHDEVTGHFMAGDGIGGHGQFQISVDVSGAAFTHVVAYVEVFHTSPKDGEPRDRVVVPVILGARIAPGYTTYLEHVVKSGETLWRIAQQHYGNGNLYHRLIAANPSITNPNLIRPGDLIRVPRAD</sequence>
<dbReference type="Proteomes" id="UP000031524">
    <property type="component" value="Chromosome"/>
</dbReference>
<accession>A0A0B5DBC9</accession>
<dbReference type="STRING" id="1223515.B842_06075"/>